<comment type="caution">
    <text evidence="1">The sequence shown here is derived from an EMBL/GenBank/DDBJ whole genome shotgun (WGS) entry which is preliminary data.</text>
</comment>
<dbReference type="Proteomes" id="UP000655751">
    <property type="component" value="Unassembled WGS sequence"/>
</dbReference>
<reference evidence="1" key="1">
    <citation type="submission" date="2020-11" db="EMBL/GenBank/DDBJ databases">
        <title>Nocardia NEAU-351.nov., a novel actinomycete isolated from the cow dung.</title>
        <authorList>
            <person name="Zhang X."/>
        </authorList>
    </citation>
    <scope>NUCLEOTIDE SEQUENCE</scope>
    <source>
        <strain evidence="1">NEAU-351</strain>
    </source>
</reference>
<evidence type="ECO:0000313" key="1">
    <source>
        <dbReference type="EMBL" id="MBH0777016.1"/>
    </source>
</evidence>
<dbReference type="AlphaFoldDB" id="A0A931IAF6"/>
<accession>A0A931IAF6</accession>
<dbReference type="RefSeq" id="WP_196149352.1">
    <property type="nucleotide sequence ID" value="NZ_JADMLG010000004.1"/>
</dbReference>
<keyword evidence="2" id="KW-1185">Reference proteome</keyword>
<proteinExistence type="predicted"/>
<dbReference type="EMBL" id="JADMLG010000004">
    <property type="protein sequence ID" value="MBH0777016.1"/>
    <property type="molecule type" value="Genomic_DNA"/>
</dbReference>
<organism evidence="1 2">
    <name type="scientific">Nocardia bovistercoris</name>
    <dbReference type="NCBI Taxonomy" id="2785916"/>
    <lineage>
        <taxon>Bacteria</taxon>
        <taxon>Bacillati</taxon>
        <taxon>Actinomycetota</taxon>
        <taxon>Actinomycetes</taxon>
        <taxon>Mycobacteriales</taxon>
        <taxon>Nocardiaceae</taxon>
        <taxon>Nocardia</taxon>
    </lineage>
</organism>
<evidence type="ECO:0000313" key="2">
    <source>
        <dbReference type="Proteomes" id="UP000655751"/>
    </source>
</evidence>
<sequence length="100" mass="11332">MTTSSWLSPELVQASGMAMATVIGAVTAWQAREVNKLRARVESLEAQAVDDKRRFRDAIRLIRALQDHIDELRLFLRIHVPGQDPPEAHYKIPASLEEEL</sequence>
<gene>
    <name evidence="1" type="ORF">IT779_12040</name>
</gene>
<protein>
    <submittedName>
        <fullName evidence="1">Uncharacterized protein</fullName>
    </submittedName>
</protein>
<name>A0A931IAF6_9NOCA</name>